<dbReference type="PANTHER" id="PTHR39162">
    <property type="entry name" value="GLL3345 PROTEIN"/>
    <property type="match status" value="1"/>
</dbReference>
<dbReference type="PIRSF" id="PIRSF021377">
    <property type="entry name" value="YtfJ"/>
    <property type="match status" value="1"/>
</dbReference>
<feature type="region of interest" description="Disordered" evidence="1">
    <location>
        <begin position="135"/>
        <end position="155"/>
    </location>
</feature>
<dbReference type="InterPro" id="IPR014229">
    <property type="entry name" value="Spore_YtfJ"/>
</dbReference>
<keyword evidence="3" id="KW-1185">Reference proteome</keyword>
<dbReference type="NCBIfam" id="TIGR02874">
    <property type="entry name" value="spore_ytfJ"/>
    <property type="match status" value="1"/>
</dbReference>
<organism evidence="2 3">
    <name type="scientific">Sulfobacillus thermosulfidooxidans (strain DSM 9293 / VKM B-1269 / AT-1)</name>
    <dbReference type="NCBI Taxonomy" id="929705"/>
    <lineage>
        <taxon>Bacteria</taxon>
        <taxon>Bacillati</taxon>
        <taxon>Bacillota</taxon>
        <taxon>Clostridia</taxon>
        <taxon>Eubacteriales</taxon>
        <taxon>Clostridiales Family XVII. Incertae Sedis</taxon>
        <taxon>Sulfobacillus</taxon>
    </lineage>
</organism>
<sequence length="155" mass="16416">MEHITNTDSHAYKEGHPIESLMKTAMESIKGMIDVNTVVGQPVQTPDGGTIIPVSRVSFGFAAGGGEYWKRESDGPGHPFGGGSGAGVTVHPVGFLVAHGDNVRLLSVDRGDVLESIVNNVPQLIDQIQHLISGNSKPKAQDHTTTLVDPQDLSQ</sequence>
<dbReference type="AlphaFoldDB" id="A0A1W1WK98"/>
<evidence type="ECO:0000256" key="1">
    <source>
        <dbReference type="SAM" id="MobiDB-lite"/>
    </source>
</evidence>
<gene>
    <name evidence="2" type="ORF">SAMN00768000_2824</name>
</gene>
<dbReference type="EMBL" id="FWWY01000001">
    <property type="protein sequence ID" value="SMC06440.1"/>
    <property type="molecule type" value="Genomic_DNA"/>
</dbReference>
<name>A0A1W1WK98_SULTA</name>
<reference evidence="3" key="1">
    <citation type="submission" date="2017-04" db="EMBL/GenBank/DDBJ databases">
        <authorList>
            <person name="Varghese N."/>
            <person name="Submissions S."/>
        </authorList>
    </citation>
    <scope>NUCLEOTIDE SEQUENCE [LARGE SCALE GENOMIC DNA]</scope>
    <source>
        <strain evidence="3">DSM 9293</strain>
    </source>
</reference>
<accession>A0A1W1WK98</accession>
<dbReference type="RefSeq" id="WP_020373146.1">
    <property type="nucleotide sequence ID" value="NZ_FWWY01000001.1"/>
</dbReference>
<dbReference type="STRING" id="28034.BFX07_11095"/>
<dbReference type="Pfam" id="PF09579">
    <property type="entry name" value="Spore_YtfJ"/>
    <property type="match status" value="1"/>
</dbReference>
<proteinExistence type="predicted"/>
<evidence type="ECO:0000313" key="3">
    <source>
        <dbReference type="Proteomes" id="UP000192660"/>
    </source>
</evidence>
<evidence type="ECO:0000313" key="2">
    <source>
        <dbReference type="EMBL" id="SMC06440.1"/>
    </source>
</evidence>
<dbReference type="Proteomes" id="UP000192660">
    <property type="component" value="Unassembled WGS sequence"/>
</dbReference>
<dbReference type="PANTHER" id="PTHR39162:SF1">
    <property type="entry name" value="SPORULATION PROTEIN YTFJ"/>
    <property type="match status" value="1"/>
</dbReference>
<protein>
    <submittedName>
        <fullName evidence="2">Sporulation protein YtfJ</fullName>
    </submittedName>
</protein>